<geneLocation type="plasmid" evidence="2 3">
    <name>pCY360</name>
</geneLocation>
<evidence type="ECO:0000313" key="2">
    <source>
        <dbReference type="EMBL" id="ADL36278.1"/>
    </source>
</evidence>
<dbReference type="AlphaFoldDB" id="E0S4E6"/>
<dbReference type="EMBL" id="CP001812">
    <property type="protein sequence ID" value="ADL36278.1"/>
    <property type="molecule type" value="Genomic_DNA"/>
</dbReference>
<keyword evidence="3" id="KW-1185">Reference proteome</keyword>
<proteinExistence type="predicted"/>
<dbReference type="RefSeq" id="WP_013282927.1">
    <property type="nucleotide sequence ID" value="NC_014389.1"/>
</dbReference>
<organism evidence="2 3">
    <name type="scientific">Butyrivibrio proteoclasticus (strain ATCC 51982 / DSM 14932 / B316)</name>
    <name type="common">Clostridium proteoclasticum</name>
    <dbReference type="NCBI Taxonomy" id="515622"/>
    <lineage>
        <taxon>Bacteria</taxon>
        <taxon>Bacillati</taxon>
        <taxon>Bacillota</taxon>
        <taxon>Clostridia</taxon>
        <taxon>Lachnospirales</taxon>
        <taxon>Lachnospiraceae</taxon>
        <taxon>Butyrivibrio</taxon>
    </lineage>
</organism>
<accession>E0S4E6</accession>
<sequence length="575" mass="65195">MAEKYNAAGGTSQQLIDEYHAQMIDIDRQLYETGRYTGPVPNPKTGQVTEKTLNKAQAKQLKNRLWYEADTLEGYEYADRHQKNIFMKAVAAVVRAIKSLNPFYLIRRYQATKMYANAMQDIYAAEALYDASAFKPEEQKAAGGEPEKDKAGNPFKEEKDKEKTTETREKETSKEAPSKEAEPKEETRENPEEKSELTKEEKAKVYHDKFYEELSKLMEEGSLKKSEAIIQLLDKNPLNVYNIDQNDFTKDVATKALIVMSEKQEKQPGIEMLSLAKSVPAIIKADTKNPALEGLFKYLPTAIESNPETLRFISAGQISQKLVEFTLNDIRQHSGDDAEKKVEEFFDKISEYGSKASNKFMEIAGVQRKEPEVTKTEQEDVEKADEVQPEAPVAPTTPVVNDNPFLDMANQMKGQEDVEKAEEPKELHWSQMPEFAQFVQEFKADSKLVGIAPIEQVHEAAKENIIERHPALYAKLPDKEKNLSATAIAVTHDPYLILEAPENLSIEAICQAVETYAATQDASYLQLIARNAENAEHRNEESDKVIGVINHVAEQLFMQDIDLDNRDREYEDMAH</sequence>
<protein>
    <submittedName>
        <fullName evidence="2">Uncharacterized protein</fullName>
    </submittedName>
</protein>
<dbReference type="HOGENOM" id="CLU_473863_0_0_9"/>
<dbReference type="Proteomes" id="UP000001299">
    <property type="component" value="Plasmid pCY360"/>
</dbReference>
<keyword evidence="2" id="KW-0614">Plasmid</keyword>
<evidence type="ECO:0000313" key="3">
    <source>
        <dbReference type="Proteomes" id="UP000001299"/>
    </source>
</evidence>
<feature type="compositionally biased region" description="Basic and acidic residues" evidence="1">
    <location>
        <begin position="369"/>
        <end position="378"/>
    </location>
</feature>
<evidence type="ECO:0000256" key="1">
    <source>
        <dbReference type="SAM" id="MobiDB-lite"/>
    </source>
</evidence>
<gene>
    <name evidence="2" type="ordered locus">bpr_II341</name>
</gene>
<dbReference type="KEGG" id="bpb:bpr_II341"/>
<feature type="region of interest" description="Disordered" evidence="1">
    <location>
        <begin position="137"/>
        <end position="201"/>
    </location>
</feature>
<name>E0S4E6_BUTPB</name>
<feature type="region of interest" description="Disordered" evidence="1">
    <location>
        <begin position="369"/>
        <end position="403"/>
    </location>
</feature>
<reference evidence="2 3" key="1">
    <citation type="journal article" date="2010" name="PLoS ONE">
        <title>The glycobiome of the rumen bacterium Butyrivibrio proteoclasticus B316(T) highlights adaptation to a polysaccharide-rich environment.</title>
        <authorList>
            <person name="Kelly W.J."/>
            <person name="Leahy S.C."/>
            <person name="Altermann E."/>
            <person name="Yeoman C.J."/>
            <person name="Dunne J.C."/>
            <person name="Kong Z."/>
            <person name="Pacheco D.M."/>
            <person name="Li D."/>
            <person name="Noel S.J."/>
            <person name="Moon C.D."/>
            <person name="Cookson A.L."/>
            <person name="Attwood G.T."/>
        </authorList>
    </citation>
    <scope>NUCLEOTIDE SEQUENCE [LARGE SCALE GENOMIC DNA]</scope>
    <source>
        <strain evidence="3">ATCC 51982 / DSM 14932 / B316</strain>
        <plasmid evidence="3">Plasmid pCY360</plasmid>
    </source>
</reference>
<feature type="compositionally biased region" description="Low complexity" evidence="1">
    <location>
        <begin position="391"/>
        <end position="400"/>
    </location>
</feature>